<keyword evidence="3" id="KW-0819">tRNA processing</keyword>
<proteinExistence type="inferred from homology"/>
<dbReference type="EC" id="6.3.4.19" evidence="1"/>
<dbReference type="CDD" id="cd01992">
    <property type="entry name" value="TilS_N"/>
    <property type="match status" value="1"/>
</dbReference>
<sequence>MSSLITPSQILHPVVPKHITFLEFFNVVRATAPPRFPHARVVQPRRIALAVSGGLDSMALAVLFNQMREINPLMRIADNPPSKITAVIVDHALRPESADEALAVYKELRNLKHIAPVVQTVNWEKLGVEGDPSKAPNLESLARKARYRAIGKVCRERHIESVFLAHHEDDNYETVLMRLLAGHGTRGLRGIAPQAPIPECGDIHGVHESGHVDDQAQRLPMVPFRPSRRDWNHIRAELHSELDLALSAAELRAGLQLGWHETPYTEPDPVAATASARARARAASSIRNLARIPIEDAGVMIYRPLLGFSKDRLRATCERHRVRWFEDRTNADPTLTLRNAVRHMVKAHALPRALGKENVLRLAARCDARIRAQEAEAERWVKRAVEGDFEPNVGTLLVSLPSMAVPRPRRHRHADKQRREARISHRRTIAALIVRRLLSFVSPDKQYAQLSSLQTVVARLFPALYPSTTSPPSPRKAFNQAAVLFLPVPSSPSKWYLVREPYPSLLPHPSVSWVTTNAGSSRNFPQFPPGPRPGCTWVDEHGNETTIPSNGLTQLEFLHQLHREPLPVPTHVASAWHTWRRFQLWDGRFWVRVRGKVRSVFTIQPFSAHHAKAFRESLGSDEWRVRLEGTLKRVAPGKGRYTLPALYAVNRDEDTGQEVLRMLALPTLGIQVPGMERWVKVEARYRRGAWGRLEREDEERFAGLGEVERPRRRGRGWKMRVTAAAALGPMDSAENGFKNDTPFARVRNWFSGK</sequence>
<dbReference type="InterPro" id="IPR012094">
    <property type="entry name" value="tRNA_Ile_lys_synt"/>
</dbReference>
<dbReference type="Pfam" id="PF01171">
    <property type="entry name" value="ATP_bind_3"/>
    <property type="match status" value="2"/>
</dbReference>
<reference evidence="8" key="1">
    <citation type="submission" date="2023-02" db="EMBL/GenBank/DDBJ databases">
        <title>Colletotrichum kahawae CIFC_Que2 genome sequencing and assembly.</title>
        <authorList>
            <person name="Baroncelli R."/>
        </authorList>
    </citation>
    <scope>NUCLEOTIDE SEQUENCE</scope>
    <source>
        <strain evidence="8">CIFC_Que2</strain>
    </source>
</reference>
<dbReference type="HAMAP" id="MF_01161">
    <property type="entry name" value="tRNA_Ile_lys_synt"/>
    <property type="match status" value="1"/>
</dbReference>
<dbReference type="Proteomes" id="UP001281614">
    <property type="component" value="Unassembled WGS sequence"/>
</dbReference>
<evidence type="ECO:0000256" key="6">
    <source>
        <dbReference type="ARBA" id="ARBA00048539"/>
    </source>
</evidence>
<gene>
    <name evidence="8" type="ORF">CKAH01_10076</name>
</gene>
<dbReference type="InterPro" id="IPR011063">
    <property type="entry name" value="TilS/TtcA_N"/>
</dbReference>
<comment type="caution">
    <text evidence="8">The sequence shown here is derived from an EMBL/GenBank/DDBJ whole genome shotgun (WGS) entry which is preliminary data.</text>
</comment>
<evidence type="ECO:0000256" key="4">
    <source>
        <dbReference type="ARBA" id="ARBA00022741"/>
    </source>
</evidence>
<keyword evidence="5" id="KW-0067">ATP-binding</keyword>
<keyword evidence="9" id="KW-1185">Reference proteome</keyword>
<dbReference type="Gene3D" id="3.40.50.620">
    <property type="entry name" value="HUPs"/>
    <property type="match status" value="1"/>
</dbReference>
<feature type="domain" description="tRNA(Ile)-lysidine/2-thiocytidine synthase N-terminal" evidence="7">
    <location>
        <begin position="47"/>
        <end position="197"/>
    </location>
</feature>
<dbReference type="GO" id="GO:0032267">
    <property type="term" value="F:tRNA(Ile)-lysidine synthase activity"/>
    <property type="evidence" value="ECO:0007669"/>
    <property type="project" value="UniProtKB-EC"/>
</dbReference>
<evidence type="ECO:0000313" key="8">
    <source>
        <dbReference type="EMBL" id="KAK2729774.1"/>
    </source>
</evidence>
<evidence type="ECO:0000256" key="1">
    <source>
        <dbReference type="ARBA" id="ARBA00013267"/>
    </source>
</evidence>
<comment type="catalytic activity">
    <reaction evidence="6">
        <text>cytidine(34) in tRNA(Ile2) + L-lysine + ATP = lysidine(34) in tRNA(Ile2) + AMP + diphosphate + H(+)</text>
        <dbReference type="Rhea" id="RHEA:43744"/>
        <dbReference type="Rhea" id="RHEA-COMP:10625"/>
        <dbReference type="Rhea" id="RHEA-COMP:10670"/>
        <dbReference type="ChEBI" id="CHEBI:15378"/>
        <dbReference type="ChEBI" id="CHEBI:30616"/>
        <dbReference type="ChEBI" id="CHEBI:32551"/>
        <dbReference type="ChEBI" id="CHEBI:33019"/>
        <dbReference type="ChEBI" id="CHEBI:82748"/>
        <dbReference type="ChEBI" id="CHEBI:83665"/>
        <dbReference type="ChEBI" id="CHEBI:456215"/>
        <dbReference type="EC" id="6.3.4.19"/>
    </reaction>
</comment>
<evidence type="ECO:0000313" key="9">
    <source>
        <dbReference type="Proteomes" id="UP001281614"/>
    </source>
</evidence>
<dbReference type="GO" id="GO:0008033">
    <property type="term" value="P:tRNA processing"/>
    <property type="evidence" value="ECO:0007669"/>
    <property type="project" value="UniProtKB-KW"/>
</dbReference>
<evidence type="ECO:0000256" key="3">
    <source>
        <dbReference type="ARBA" id="ARBA00022694"/>
    </source>
</evidence>
<dbReference type="EMBL" id="VYYT01000765">
    <property type="protein sequence ID" value="KAK2729774.1"/>
    <property type="molecule type" value="Genomic_DNA"/>
</dbReference>
<dbReference type="AlphaFoldDB" id="A0AAD9XWZ7"/>
<dbReference type="PANTHER" id="PTHR43033:SF1">
    <property type="entry name" value="TRNA(ILE)-LYSIDINE SYNTHASE-RELATED"/>
    <property type="match status" value="1"/>
</dbReference>
<dbReference type="NCBIfam" id="TIGR02432">
    <property type="entry name" value="lysidine_TilS_N"/>
    <property type="match status" value="1"/>
</dbReference>
<organism evidence="8 9">
    <name type="scientific">Colletotrichum kahawae</name>
    <name type="common">Coffee berry disease fungus</name>
    <dbReference type="NCBI Taxonomy" id="34407"/>
    <lineage>
        <taxon>Eukaryota</taxon>
        <taxon>Fungi</taxon>
        <taxon>Dikarya</taxon>
        <taxon>Ascomycota</taxon>
        <taxon>Pezizomycotina</taxon>
        <taxon>Sordariomycetes</taxon>
        <taxon>Hypocreomycetidae</taxon>
        <taxon>Glomerellales</taxon>
        <taxon>Glomerellaceae</taxon>
        <taxon>Colletotrichum</taxon>
        <taxon>Colletotrichum gloeosporioides species complex</taxon>
    </lineage>
</organism>
<accession>A0AAD9XWZ7</accession>
<evidence type="ECO:0000259" key="7">
    <source>
        <dbReference type="Pfam" id="PF01171"/>
    </source>
</evidence>
<evidence type="ECO:0000256" key="5">
    <source>
        <dbReference type="ARBA" id="ARBA00022840"/>
    </source>
</evidence>
<dbReference type="InterPro" id="IPR014729">
    <property type="entry name" value="Rossmann-like_a/b/a_fold"/>
</dbReference>
<feature type="domain" description="tRNA(Ile)-lysidine/2-thiocytidine synthase N-terminal" evidence="7">
    <location>
        <begin position="287"/>
        <end position="343"/>
    </location>
</feature>
<dbReference type="GO" id="GO:0005524">
    <property type="term" value="F:ATP binding"/>
    <property type="evidence" value="ECO:0007669"/>
    <property type="project" value="UniProtKB-KW"/>
</dbReference>
<evidence type="ECO:0000256" key="2">
    <source>
        <dbReference type="ARBA" id="ARBA00022598"/>
    </source>
</evidence>
<protein>
    <recommendedName>
        <fullName evidence="1">tRNA(Ile)-lysidine synthetase</fullName>
        <ecNumber evidence="1">6.3.4.19</ecNumber>
    </recommendedName>
</protein>
<dbReference type="InterPro" id="IPR012795">
    <property type="entry name" value="tRNA_Ile_lys_synt_N"/>
</dbReference>
<name>A0AAD9XWZ7_COLKA</name>
<keyword evidence="4" id="KW-0547">Nucleotide-binding</keyword>
<keyword evidence="2" id="KW-0436">Ligase</keyword>
<dbReference type="PANTHER" id="PTHR43033">
    <property type="entry name" value="TRNA(ILE)-LYSIDINE SYNTHASE-RELATED"/>
    <property type="match status" value="1"/>
</dbReference>
<dbReference type="SUPFAM" id="SSF52402">
    <property type="entry name" value="Adenine nucleotide alpha hydrolases-like"/>
    <property type="match status" value="1"/>
</dbReference>